<keyword evidence="5" id="KW-0132">Cell division</keyword>
<dbReference type="GO" id="GO:0016757">
    <property type="term" value="F:glycosyltransferase activity"/>
    <property type="evidence" value="ECO:0007669"/>
    <property type="project" value="UniProtKB-KW"/>
</dbReference>
<dbReference type="CDD" id="cd06575">
    <property type="entry name" value="PASTA_Pbp2x-like_2"/>
    <property type="match status" value="1"/>
</dbReference>
<keyword evidence="3" id="KW-0812">Transmembrane</keyword>
<dbReference type="SUPFAM" id="SSF54184">
    <property type="entry name" value="Penicillin-binding protein 2x (pbp-2x), c-terminal domain"/>
    <property type="match status" value="1"/>
</dbReference>
<evidence type="ECO:0000256" key="1">
    <source>
        <dbReference type="ARBA" id="ARBA00004370"/>
    </source>
</evidence>
<dbReference type="Gene3D" id="3.40.710.10">
    <property type="entry name" value="DD-peptidase/beta-lactamase superfamily"/>
    <property type="match status" value="1"/>
</dbReference>
<dbReference type="InterPro" id="IPR012338">
    <property type="entry name" value="Beta-lactam/transpept-like"/>
</dbReference>
<dbReference type="InterPro" id="IPR050515">
    <property type="entry name" value="Beta-lactam/transpept"/>
</dbReference>
<dbReference type="GO" id="GO:0051301">
    <property type="term" value="P:cell division"/>
    <property type="evidence" value="ECO:0007669"/>
    <property type="project" value="UniProtKB-KW"/>
</dbReference>
<accession>A0A3B1BIX5</accession>
<comment type="subcellular location">
    <subcellularLocation>
        <location evidence="1">Membrane</location>
    </subcellularLocation>
</comment>
<name>A0A3B1BIX5_9ZZZZ</name>
<evidence type="ECO:0000313" key="5">
    <source>
        <dbReference type="EMBL" id="VAX17949.1"/>
    </source>
</evidence>
<dbReference type="Pfam" id="PF00905">
    <property type="entry name" value="Transpeptidase"/>
    <property type="match status" value="1"/>
</dbReference>
<dbReference type="SUPFAM" id="SSF56601">
    <property type="entry name" value="beta-lactamase/transpeptidase-like"/>
    <property type="match status" value="1"/>
</dbReference>
<proteinExistence type="predicted"/>
<keyword evidence="3" id="KW-1133">Transmembrane helix</keyword>
<keyword evidence="5" id="KW-0808">Transferase</keyword>
<keyword evidence="5" id="KW-0131">Cell cycle</keyword>
<dbReference type="AlphaFoldDB" id="A0A3B1BIX5"/>
<dbReference type="EC" id="2.4.1.129" evidence="5"/>
<evidence type="ECO:0000256" key="2">
    <source>
        <dbReference type="ARBA" id="ARBA00023136"/>
    </source>
</evidence>
<feature type="domain" description="PASTA" evidence="4">
    <location>
        <begin position="601"/>
        <end position="660"/>
    </location>
</feature>
<sequence>MNNSRVLIVIAVVFLALMILVGRLFNIQVTDHERYSQIAEKQQNKTVKIKAERGLITDRNNEILAYTKDDVSLFVDTRMTNKKAKERIATKFAKVFGKKKKHYLRLLNSANKNICLEKKAVREDVMQLSEFVVEGYFQIEDYSRVYPYGSLASHVLGYVDRKLAGVSGVEKYFDDKLTGTDGYKLMENDVLGRVVTVNQEFSRKPVPGNTVKLTINKTYQKILETEVRKGLKKFKGKSAVGIIMDPNTGEILALTNQPDYDPKNYNIFPSYKRRNRTITDTYEPGSTIKPLTMSILLNEDLTYENEKINTENGVYRVKGATIRDTHEYDYLTSTGIIQHSSNVGIAKLSNRIDDDTFYRYLRNFGFGSLTCVDLPGETPGLLKKPKYYSKISKKFISFGYEISVTPLQLALAYSALVNGGELMQPYVTQQVTDSRGNVVEEFMPKKIRRVVTEKTSDRIKKMMKEVVEDGTGTEAYIPGVSIGGKTGTSQKLINKHYSNKEYNSSFVGFFPVENPQILILIVVSSPKIGRYGGKVAAPIFHEVAKRILDNDGTEIKKEVPKNKHEIAPKLTLQQNEDVFVTSNLPEQRVLLPSSNKKKKYSVDSTVMPNLNSYTKREAIKILHDLGIKYKAEGSGTVVSQSIKPNTKIKDGLVCVIKCENPNLKNRVRIN</sequence>
<keyword evidence="5" id="KW-0328">Glycosyltransferase</keyword>
<dbReference type="InterPro" id="IPR036138">
    <property type="entry name" value="PBP_dimer_sf"/>
</dbReference>
<dbReference type="PANTHER" id="PTHR30627">
    <property type="entry name" value="PEPTIDOGLYCAN D,D-TRANSPEPTIDASE"/>
    <property type="match status" value="1"/>
</dbReference>
<keyword evidence="2 3" id="KW-0472">Membrane</keyword>
<dbReference type="Pfam" id="PF03793">
    <property type="entry name" value="PASTA"/>
    <property type="match status" value="1"/>
</dbReference>
<dbReference type="InterPro" id="IPR001460">
    <property type="entry name" value="PCN-bd_Tpept"/>
</dbReference>
<reference evidence="5" key="1">
    <citation type="submission" date="2018-06" db="EMBL/GenBank/DDBJ databases">
        <authorList>
            <person name="Zhirakovskaya E."/>
        </authorList>
    </citation>
    <scope>NUCLEOTIDE SEQUENCE</scope>
</reference>
<organism evidence="5">
    <name type="scientific">hydrothermal vent metagenome</name>
    <dbReference type="NCBI Taxonomy" id="652676"/>
    <lineage>
        <taxon>unclassified sequences</taxon>
        <taxon>metagenomes</taxon>
        <taxon>ecological metagenomes</taxon>
    </lineage>
</organism>
<dbReference type="Gene3D" id="3.30.450.330">
    <property type="match status" value="1"/>
</dbReference>
<dbReference type="GO" id="GO:0008658">
    <property type="term" value="F:penicillin binding"/>
    <property type="evidence" value="ECO:0007669"/>
    <property type="project" value="InterPro"/>
</dbReference>
<dbReference type="InterPro" id="IPR005311">
    <property type="entry name" value="PBP_dimer"/>
</dbReference>
<dbReference type="Pfam" id="PF03717">
    <property type="entry name" value="PBP_dimer"/>
    <property type="match status" value="1"/>
</dbReference>
<dbReference type="GO" id="GO:0005886">
    <property type="term" value="C:plasma membrane"/>
    <property type="evidence" value="ECO:0007669"/>
    <property type="project" value="TreeGrafter"/>
</dbReference>
<dbReference type="PROSITE" id="PS51178">
    <property type="entry name" value="PASTA"/>
    <property type="match status" value="1"/>
</dbReference>
<dbReference type="SUPFAM" id="SSF56519">
    <property type="entry name" value="Penicillin binding protein dimerisation domain"/>
    <property type="match status" value="1"/>
</dbReference>
<dbReference type="Gene3D" id="3.90.1310.10">
    <property type="entry name" value="Penicillin-binding protein 2a (Domain 2)"/>
    <property type="match status" value="1"/>
</dbReference>
<evidence type="ECO:0000259" key="4">
    <source>
        <dbReference type="PROSITE" id="PS51178"/>
    </source>
</evidence>
<dbReference type="SMART" id="SM00740">
    <property type="entry name" value="PASTA"/>
    <property type="match status" value="1"/>
</dbReference>
<evidence type="ECO:0000256" key="3">
    <source>
        <dbReference type="SAM" id="Phobius"/>
    </source>
</evidence>
<dbReference type="GO" id="GO:0071555">
    <property type="term" value="P:cell wall organization"/>
    <property type="evidence" value="ECO:0007669"/>
    <property type="project" value="TreeGrafter"/>
</dbReference>
<dbReference type="EMBL" id="UOGD01000088">
    <property type="protein sequence ID" value="VAX17949.1"/>
    <property type="molecule type" value="Genomic_DNA"/>
</dbReference>
<dbReference type="InterPro" id="IPR005543">
    <property type="entry name" value="PASTA_dom"/>
</dbReference>
<protein>
    <submittedName>
        <fullName evidence="5">Cell division protein FtsI [Peptidoglycan synthetase]</fullName>
        <ecNumber evidence="5">2.4.1.129</ecNumber>
    </submittedName>
</protein>
<feature type="transmembrane region" description="Helical" evidence="3">
    <location>
        <begin position="6"/>
        <end position="25"/>
    </location>
</feature>
<dbReference type="PANTHER" id="PTHR30627:SF1">
    <property type="entry name" value="PEPTIDOGLYCAN D,D-TRANSPEPTIDASE FTSI"/>
    <property type="match status" value="1"/>
</dbReference>
<gene>
    <name evidence="5" type="ORF">MNBD_IGNAVI01-2858</name>
</gene>